<dbReference type="GO" id="GO:0005524">
    <property type="term" value="F:ATP binding"/>
    <property type="evidence" value="ECO:0007669"/>
    <property type="project" value="UniProtKB-KW"/>
</dbReference>
<reference evidence="7 8" key="1">
    <citation type="submission" date="2016-10" db="EMBL/GenBank/DDBJ databases">
        <authorList>
            <person name="de Groot N.N."/>
        </authorList>
    </citation>
    <scope>NUCLEOTIDE SEQUENCE [LARGE SCALE GENOMIC DNA]</scope>
    <source>
        <strain evidence="7 8">DSM 3217</strain>
    </source>
</reference>
<dbReference type="InterPro" id="IPR003593">
    <property type="entry name" value="AAA+_ATPase"/>
</dbReference>
<evidence type="ECO:0000256" key="5">
    <source>
        <dbReference type="ARBA" id="ARBA00022970"/>
    </source>
</evidence>
<dbReference type="EMBL" id="FMXR01000016">
    <property type="protein sequence ID" value="SDB29121.1"/>
    <property type="molecule type" value="Genomic_DNA"/>
</dbReference>
<dbReference type="GO" id="GO:0015807">
    <property type="term" value="P:L-amino acid transport"/>
    <property type="evidence" value="ECO:0007669"/>
    <property type="project" value="TreeGrafter"/>
</dbReference>
<keyword evidence="2" id="KW-0813">Transport</keyword>
<evidence type="ECO:0000256" key="3">
    <source>
        <dbReference type="ARBA" id="ARBA00022741"/>
    </source>
</evidence>
<keyword evidence="4 7" id="KW-0067">ATP-binding</keyword>
<dbReference type="SUPFAM" id="SSF52540">
    <property type="entry name" value="P-loop containing nucleoside triphosphate hydrolases"/>
    <property type="match status" value="1"/>
</dbReference>
<proteinExistence type="inferred from homology"/>
<evidence type="ECO:0000313" key="7">
    <source>
        <dbReference type="EMBL" id="SDB29121.1"/>
    </source>
</evidence>
<keyword evidence="8" id="KW-1185">Reference proteome</keyword>
<evidence type="ECO:0000256" key="4">
    <source>
        <dbReference type="ARBA" id="ARBA00022840"/>
    </source>
</evidence>
<feature type="domain" description="ABC transporter" evidence="6">
    <location>
        <begin position="4"/>
        <end position="235"/>
    </location>
</feature>
<keyword evidence="3" id="KW-0547">Nucleotide-binding</keyword>
<evidence type="ECO:0000256" key="2">
    <source>
        <dbReference type="ARBA" id="ARBA00022448"/>
    </source>
</evidence>
<dbReference type="PANTHER" id="PTHR43820:SF4">
    <property type="entry name" value="HIGH-AFFINITY BRANCHED-CHAIN AMINO ACID TRANSPORT ATP-BINDING PROTEIN LIVF"/>
    <property type="match status" value="1"/>
</dbReference>
<gene>
    <name evidence="7" type="ORF">SAMN02910417_02179</name>
</gene>
<dbReference type="InterPro" id="IPR003439">
    <property type="entry name" value="ABC_transporter-like_ATP-bd"/>
</dbReference>
<evidence type="ECO:0000313" key="8">
    <source>
        <dbReference type="Proteomes" id="UP000199228"/>
    </source>
</evidence>
<dbReference type="InterPro" id="IPR027417">
    <property type="entry name" value="P-loop_NTPase"/>
</dbReference>
<dbReference type="STRING" id="1732.SAMN02910417_02179"/>
<evidence type="ECO:0000259" key="6">
    <source>
        <dbReference type="PROSITE" id="PS50893"/>
    </source>
</evidence>
<dbReference type="AlphaFoldDB" id="A0A1G6C8D6"/>
<organism evidence="7 8">
    <name type="scientific">Eubacterium oxidoreducens</name>
    <dbReference type="NCBI Taxonomy" id="1732"/>
    <lineage>
        <taxon>Bacteria</taxon>
        <taxon>Bacillati</taxon>
        <taxon>Bacillota</taxon>
        <taxon>Clostridia</taxon>
        <taxon>Eubacteriales</taxon>
        <taxon>Eubacteriaceae</taxon>
        <taxon>Eubacterium</taxon>
    </lineage>
</organism>
<dbReference type="PROSITE" id="PS00211">
    <property type="entry name" value="ABC_TRANSPORTER_1"/>
    <property type="match status" value="1"/>
</dbReference>
<dbReference type="CDD" id="cd03224">
    <property type="entry name" value="ABC_TM1139_LivF_branched"/>
    <property type="match status" value="1"/>
</dbReference>
<dbReference type="InterPro" id="IPR052156">
    <property type="entry name" value="BCAA_Transport_ATP-bd_LivF"/>
</dbReference>
<dbReference type="SMART" id="SM00382">
    <property type="entry name" value="AAA"/>
    <property type="match status" value="1"/>
</dbReference>
<protein>
    <submittedName>
        <fullName evidence="7">Branched-chain amino acid transport system ATP-binding protein</fullName>
    </submittedName>
</protein>
<dbReference type="PANTHER" id="PTHR43820">
    <property type="entry name" value="HIGH-AFFINITY BRANCHED-CHAIN AMINO ACID TRANSPORT ATP-BINDING PROTEIN LIVF"/>
    <property type="match status" value="1"/>
</dbReference>
<sequence length="238" mass="25866">MSLLEVKDIDVHYGDFLALRDVSLNVEPGTIVSLIGANGAGKSTIMNTICGLNKPSKGEIIFDGQNISGKKPHQIAKAGLSMAPEGSHCFESMTVQDNLLMGAYMAKGPERMERLEGVYKLFPILKEKAKQQSTYLSGGQRQMLAIGRGIMTQPKILLCDEISLGLAPVVINDIYDKLKEIAATGLTMLIVEQNVTRSLQASDYAYVVLEGKIVMEGKSSELNEDEVNDAYFGINSFA</sequence>
<comment type="similarity">
    <text evidence="1">Belongs to the ABC transporter superfamily.</text>
</comment>
<dbReference type="Proteomes" id="UP000199228">
    <property type="component" value="Unassembled WGS sequence"/>
</dbReference>
<dbReference type="PROSITE" id="PS50893">
    <property type="entry name" value="ABC_TRANSPORTER_2"/>
    <property type="match status" value="1"/>
</dbReference>
<dbReference type="GO" id="GO:0016887">
    <property type="term" value="F:ATP hydrolysis activity"/>
    <property type="evidence" value="ECO:0007669"/>
    <property type="project" value="InterPro"/>
</dbReference>
<dbReference type="Gene3D" id="3.40.50.300">
    <property type="entry name" value="P-loop containing nucleotide triphosphate hydrolases"/>
    <property type="match status" value="1"/>
</dbReference>
<dbReference type="RefSeq" id="WP_207645162.1">
    <property type="nucleotide sequence ID" value="NZ_FMXR01000016.1"/>
</dbReference>
<evidence type="ECO:0000256" key="1">
    <source>
        <dbReference type="ARBA" id="ARBA00005417"/>
    </source>
</evidence>
<keyword evidence="5" id="KW-0029">Amino-acid transport</keyword>
<name>A0A1G6C8D6_EUBOX</name>
<dbReference type="GO" id="GO:0015658">
    <property type="term" value="F:branched-chain amino acid transmembrane transporter activity"/>
    <property type="evidence" value="ECO:0007669"/>
    <property type="project" value="TreeGrafter"/>
</dbReference>
<dbReference type="Pfam" id="PF00005">
    <property type="entry name" value="ABC_tran"/>
    <property type="match status" value="1"/>
</dbReference>
<accession>A0A1G6C8D6</accession>
<dbReference type="InterPro" id="IPR017871">
    <property type="entry name" value="ABC_transporter-like_CS"/>
</dbReference>